<name>A0AAJ7TKT5_PETMA</name>
<organism evidence="14 15">
    <name type="scientific">Petromyzon marinus</name>
    <name type="common">Sea lamprey</name>
    <dbReference type="NCBI Taxonomy" id="7757"/>
    <lineage>
        <taxon>Eukaryota</taxon>
        <taxon>Metazoa</taxon>
        <taxon>Chordata</taxon>
        <taxon>Craniata</taxon>
        <taxon>Vertebrata</taxon>
        <taxon>Cyclostomata</taxon>
        <taxon>Hyperoartia</taxon>
        <taxon>Petromyzontiformes</taxon>
        <taxon>Petromyzontidae</taxon>
        <taxon>Petromyzon</taxon>
    </lineage>
</organism>
<dbReference type="GO" id="GO:0005759">
    <property type="term" value="C:mitochondrial matrix"/>
    <property type="evidence" value="ECO:0007669"/>
    <property type="project" value="TreeGrafter"/>
</dbReference>
<comment type="similarity">
    <text evidence="11 12">Belongs to the class I-like SAM-binding methyltransferase superfamily. rRNA adenine N(6)-methyltransferase family.</text>
</comment>
<protein>
    <recommendedName>
        <fullName evidence="12">rRNA adenine N(6)-methyltransferase</fullName>
        <ecNumber evidence="12">2.1.1.-</ecNumber>
    </recommendedName>
</protein>
<evidence type="ECO:0000256" key="12">
    <source>
        <dbReference type="RuleBase" id="RU362106"/>
    </source>
</evidence>
<dbReference type="PANTHER" id="PTHR11727">
    <property type="entry name" value="DIMETHYLADENOSINE TRANSFERASE"/>
    <property type="match status" value="1"/>
</dbReference>
<gene>
    <name evidence="15" type="primary">TFB2M</name>
</gene>
<keyword evidence="14" id="KW-1185">Reference proteome</keyword>
<dbReference type="GO" id="GO:0034246">
    <property type="term" value="F:mitochondrial transcription factor activity"/>
    <property type="evidence" value="ECO:0007669"/>
    <property type="project" value="TreeGrafter"/>
</dbReference>
<dbReference type="PANTHER" id="PTHR11727:SF13">
    <property type="entry name" value="DIMETHYLADENOSINE TRANSFERASE 2, MITOCHONDRIAL"/>
    <property type="match status" value="1"/>
</dbReference>
<dbReference type="Proteomes" id="UP001318040">
    <property type="component" value="Chromosome 31"/>
</dbReference>
<evidence type="ECO:0000256" key="3">
    <source>
        <dbReference type="ARBA" id="ARBA00022603"/>
    </source>
</evidence>
<reference evidence="15" key="1">
    <citation type="submission" date="2025-08" db="UniProtKB">
        <authorList>
            <consortium name="RefSeq"/>
        </authorList>
    </citation>
    <scope>IDENTIFICATION</scope>
    <source>
        <tissue evidence="15">Sperm</tissue>
    </source>
</reference>
<dbReference type="AlphaFoldDB" id="A0AAJ7TKT5"/>
<comment type="caution">
    <text evidence="11">Lacks conserved residue(s) required for the propagation of feature annotation.</text>
</comment>
<dbReference type="SUPFAM" id="SSF53335">
    <property type="entry name" value="S-adenosyl-L-methionine-dependent methyltransferases"/>
    <property type="match status" value="1"/>
</dbReference>
<feature type="binding site" evidence="11">
    <location>
        <position position="169"/>
    </location>
    <ligand>
        <name>S-adenosyl-L-methionine</name>
        <dbReference type="ChEBI" id="CHEBI:59789"/>
    </ligand>
</feature>
<evidence type="ECO:0000313" key="14">
    <source>
        <dbReference type="Proteomes" id="UP001318040"/>
    </source>
</evidence>
<dbReference type="GO" id="GO:0003723">
    <property type="term" value="F:RNA binding"/>
    <property type="evidence" value="ECO:0007669"/>
    <property type="project" value="UniProtKB-UniRule"/>
</dbReference>
<feature type="binding site" evidence="11">
    <location>
        <position position="143"/>
    </location>
    <ligand>
        <name>S-adenosyl-L-methionine</name>
        <dbReference type="ChEBI" id="CHEBI:59789"/>
    </ligand>
</feature>
<keyword evidence="4 11" id="KW-0808">Transferase</keyword>
<sequence length="412" mass="46492">MLARSSCLPLGSLLAGCRCPGFCARPLPTPRASSCRRFGSGKLRPLSAVTGSLPMWYVEGLRGTSHSRLSYPDDSELQEVVNQVGDLNTRRCFITEPRVAHSITEALQINEGDQAVVFDCSAGPGILTRALLNSGANRVVVLERDKLFLPPLQELEESAEGRMNLFHCDVFKLDTHDGLLRPPFMSSKQLQVQLGLKERSWNDEIPIRLVGILPLRNPRTILWRLIYAAFQGISVFRFGRVELNLFISERELQKIRSSPGCKNYSSLSILWQIMSDITVVYQESLTSVVTCSNKALKTDFFSNHVEAGEKLCLMQLNPRREITSVLNYHSMDRFMAMINHCLSRRRKKLKDILNLWNPGSGELIMAQLGLSPEATSGTVSPRDYLRLFEIIELSEGFRSSWLYTESMDKVIY</sequence>
<keyword evidence="10" id="KW-0804">Transcription</keyword>
<evidence type="ECO:0000256" key="8">
    <source>
        <dbReference type="ARBA" id="ARBA00023015"/>
    </source>
</evidence>
<comment type="subcellular location">
    <subcellularLocation>
        <location evidence="1">Mitochondrion</location>
    </subcellularLocation>
</comment>
<dbReference type="InterPro" id="IPR020598">
    <property type="entry name" value="rRNA_Ade_methylase_Trfase_N"/>
</dbReference>
<keyword evidence="5 11" id="KW-0949">S-adenosyl-L-methionine</keyword>
<keyword evidence="9" id="KW-0496">Mitochondrion</keyword>
<proteinExistence type="inferred from homology"/>
<dbReference type="PROSITE" id="PS51689">
    <property type="entry name" value="SAM_RNA_A_N6_MT"/>
    <property type="match status" value="1"/>
</dbReference>
<evidence type="ECO:0000259" key="13">
    <source>
        <dbReference type="SMART" id="SM00650"/>
    </source>
</evidence>
<keyword evidence="8" id="KW-0805">Transcription regulation</keyword>
<evidence type="ECO:0000256" key="5">
    <source>
        <dbReference type="ARBA" id="ARBA00022691"/>
    </source>
</evidence>
<keyword evidence="6 11" id="KW-0694">RNA-binding</keyword>
<dbReference type="Gene3D" id="3.40.50.150">
    <property type="entry name" value="Vaccinia Virus protein VP39"/>
    <property type="match status" value="1"/>
</dbReference>
<feature type="binding site" evidence="11">
    <location>
        <position position="94"/>
    </location>
    <ligand>
        <name>S-adenosyl-L-methionine</name>
        <dbReference type="ChEBI" id="CHEBI:59789"/>
    </ligand>
</feature>
<feature type="domain" description="Ribosomal RNA adenine methylase transferase N-terminal" evidence="13">
    <location>
        <begin position="99"/>
        <end position="295"/>
    </location>
</feature>
<dbReference type="KEGG" id="pmrn:116947775"/>
<evidence type="ECO:0000256" key="2">
    <source>
        <dbReference type="ARBA" id="ARBA00022552"/>
    </source>
</evidence>
<evidence type="ECO:0000256" key="7">
    <source>
        <dbReference type="ARBA" id="ARBA00022946"/>
    </source>
</evidence>
<dbReference type="EC" id="2.1.1.-" evidence="12"/>
<evidence type="ECO:0000256" key="1">
    <source>
        <dbReference type="ARBA" id="ARBA00004173"/>
    </source>
</evidence>
<evidence type="ECO:0000256" key="4">
    <source>
        <dbReference type="ARBA" id="ARBA00022679"/>
    </source>
</evidence>
<dbReference type="PROSITE" id="PS51257">
    <property type="entry name" value="PROKAR_LIPOPROTEIN"/>
    <property type="match status" value="1"/>
</dbReference>
<evidence type="ECO:0000256" key="6">
    <source>
        <dbReference type="ARBA" id="ARBA00022884"/>
    </source>
</evidence>
<dbReference type="GO" id="GO:0006391">
    <property type="term" value="P:transcription initiation at mitochondrial promoter"/>
    <property type="evidence" value="ECO:0007669"/>
    <property type="project" value="TreeGrafter"/>
</dbReference>
<evidence type="ECO:0000313" key="15">
    <source>
        <dbReference type="RefSeq" id="XP_032819808.1"/>
    </source>
</evidence>
<dbReference type="GO" id="GO:0000179">
    <property type="term" value="F:rRNA (adenine-N6,N6-)-dimethyltransferase activity"/>
    <property type="evidence" value="ECO:0007669"/>
    <property type="project" value="UniProtKB-UniRule"/>
</dbReference>
<accession>A0AAJ7TKT5</accession>
<dbReference type="InterPro" id="IPR029063">
    <property type="entry name" value="SAM-dependent_MTases_sf"/>
</dbReference>
<dbReference type="CTD" id="64216"/>
<dbReference type="Pfam" id="PF00398">
    <property type="entry name" value="RrnaAD"/>
    <property type="match status" value="1"/>
</dbReference>
<dbReference type="RefSeq" id="XP_032819808.1">
    <property type="nucleotide sequence ID" value="XM_032963917.1"/>
</dbReference>
<keyword evidence="2 12" id="KW-0698">rRNA processing</keyword>
<keyword evidence="3 11" id="KW-0489">Methyltransferase</keyword>
<dbReference type="CDD" id="cd02440">
    <property type="entry name" value="AdoMet_MTases"/>
    <property type="match status" value="1"/>
</dbReference>
<dbReference type="InterPro" id="IPR001737">
    <property type="entry name" value="KsgA/Erm"/>
</dbReference>
<dbReference type="SMART" id="SM00650">
    <property type="entry name" value="rADc"/>
    <property type="match status" value="1"/>
</dbReference>
<evidence type="ECO:0000256" key="10">
    <source>
        <dbReference type="ARBA" id="ARBA00023163"/>
    </source>
</evidence>
<evidence type="ECO:0000256" key="9">
    <source>
        <dbReference type="ARBA" id="ARBA00023128"/>
    </source>
</evidence>
<keyword evidence="7" id="KW-0809">Transit peptide</keyword>
<evidence type="ECO:0000256" key="11">
    <source>
        <dbReference type="PROSITE-ProRule" id="PRU01026"/>
    </source>
</evidence>